<dbReference type="Proteomes" id="UP000320776">
    <property type="component" value="Chromosome"/>
</dbReference>
<reference evidence="1 2" key="1">
    <citation type="submission" date="2019-02" db="EMBL/GenBank/DDBJ databases">
        <title>Closed genome of Sporomusa termitida DSM 4440.</title>
        <authorList>
            <person name="Poehlein A."/>
            <person name="Daniel R."/>
        </authorList>
    </citation>
    <scope>NUCLEOTIDE SEQUENCE [LARGE SCALE GENOMIC DNA]</scope>
    <source>
        <strain evidence="1 2">DSM 4440</strain>
    </source>
</reference>
<accession>A0A517DSH7</accession>
<evidence type="ECO:0000313" key="2">
    <source>
        <dbReference type="Proteomes" id="UP000320776"/>
    </source>
</evidence>
<evidence type="ECO:0000313" key="1">
    <source>
        <dbReference type="EMBL" id="QDR80236.1"/>
    </source>
</evidence>
<organism evidence="1 2">
    <name type="scientific">Sporomusa termitida</name>
    <dbReference type="NCBI Taxonomy" id="2377"/>
    <lineage>
        <taxon>Bacteria</taxon>
        <taxon>Bacillati</taxon>
        <taxon>Bacillota</taxon>
        <taxon>Negativicutes</taxon>
        <taxon>Selenomonadales</taxon>
        <taxon>Sporomusaceae</taxon>
        <taxon>Sporomusa</taxon>
    </lineage>
</organism>
<proteinExistence type="predicted"/>
<dbReference type="KEGG" id="sted:SPTER_15550"/>
<dbReference type="OrthoDB" id="10020595at2"/>
<sequence length="317" mass="33188">MSIANELITLNTAKQNIKQAIIDKGVDLTGVPFTNYHTKIAEINSSSSFPRVEGSNEIVYTTATSQTVAIPSTAQVGDMCLAVVGHRDVLTPPSGWNLINTALAAETDPNQQQSIYYKILDLSNLGTSVTFTQASSQRIWVQLVIVRNTDAEVPLEIIDQTAMSTSTPTQSEYCVLPELVAVKQCLAIGCMSNNLAAPSGSTHWIKATPGWHQISEKYSFAANQQARCGVAARMLQSGEKSVGGFWNDISGPSTANNAVSAVVLISSSGNLGGGASAGSSMPSIAVTAVVQAGSDAGNRQTTLAVQSPVISVTVAVE</sequence>
<dbReference type="RefSeq" id="WP_144349824.1">
    <property type="nucleotide sequence ID" value="NZ_CP036259.1"/>
</dbReference>
<dbReference type="EMBL" id="CP036259">
    <property type="protein sequence ID" value="QDR80236.1"/>
    <property type="molecule type" value="Genomic_DNA"/>
</dbReference>
<name>A0A517DSH7_9FIRM</name>
<keyword evidence="2" id="KW-1185">Reference proteome</keyword>
<gene>
    <name evidence="1" type="ORF">SPTER_15550</name>
</gene>
<dbReference type="AlphaFoldDB" id="A0A517DSH7"/>
<protein>
    <submittedName>
        <fullName evidence="1">Uncharacterized protein</fullName>
    </submittedName>
</protein>